<organism evidence="2 3">
    <name type="scientific">Thermithiobacillus plumbiphilus</name>
    <dbReference type="NCBI Taxonomy" id="1729899"/>
    <lineage>
        <taxon>Bacteria</taxon>
        <taxon>Pseudomonadati</taxon>
        <taxon>Pseudomonadota</taxon>
        <taxon>Acidithiobacillia</taxon>
        <taxon>Acidithiobacillales</taxon>
        <taxon>Thermithiobacillaceae</taxon>
        <taxon>Thermithiobacillus</taxon>
    </lineage>
</organism>
<comment type="caution">
    <text evidence="2">The sequence shown here is derived from an EMBL/GenBank/DDBJ whole genome shotgun (WGS) entry which is preliminary data.</text>
</comment>
<evidence type="ECO:0000313" key="2">
    <source>
        <dbReference type="EMBL" id="MEK8089265.1"/>
    </source>
</evidence>
<proteinExistence type="predicted"/>
<dbReference type="RefSeq" id="WP_341370323.1">
    <property type="nucleotide sequence ID" value="NZ_JBBPCO010000004.1"/>
</dbReference>
<gene>
    <name evidence="2" type="ORF">WOB96_05740</name>
</gene>
<sequence>MSEVAALEPFGDFHSALYFRDLYLRDETLYTEFFCPFCGVLLDPVLVYAPADQEIGKSPHFRTRRGGAKHYSGCDGNSSNYQHPTGKKPVQAHIEKRQFSLPTEFAEYVDRPPRPAGGAPARAPTPDEIRRRREAAGRRYGVARFRVSLVQSLAEAHLAVLADAYEKQKEHGWPDTERQSWIREVLQAPIDLRGYSTTYRGALHDLWFPVPKYPRVFHGKHAKVTANDDGYVIMSERPGKIDDDNSTRPFVIIVSLHDVDEGHLRGARRALLRQLERAVAEAASVRWYAYGRAELIDGRFELAFDGANIGDLFVKMQKHG</sequence>
<accession>A0ABU9D990</accession>
<dbReference type="Proteomes" id="UP001446205">
    <property type="component" value="Unassembled WGS sequence"/>
</dbReference>
<keyword evidence="3" id="KW-1185">Reference proteome</keyword>
<name>A0ABU9D990_9PROT</name>
<reference evidence="2 3" key="1">
    <citation type="submission" date="2024-04" db="EMBL/GenBank/DDBJ databases">
        <authorList>
            <person name="Abashina T."/>
            <person name="Shaikin A."/>
        </authorList>
    </citation>
    <scope>NUCLEOTIDE SEQUENCE [LARGE SCALE GENOMIC DNA]</scope>
    <source>
        <strain evidence="2 3">AAFK</strain>
    </source>
</reference>
<protein>
    <submittedName>
        <fullName evidence="2">Uncharacterized protein</fullName>
    </submittedName>
</protein>
<dbReference type="EMBL" id="JBBPCO010000004">
    <property type="protein sequence ID" value="MEK8089265.1"/>
    <property type="molecule type" value="Genomic_DNA"/>
</dbReference>
<feature type="region of interest" description="Disordered" evidence="1">
    <location>
        <begin position="58"/>
        <end position="87"/>
    </location>
</feature>
<evidence type="ECO:0000313" key="3">
    <source>
        <dbReference type="Proteomes" id="UP001446205"/>
    </source>
</evidence>
<feature type="compositionally biased region" description="Basic residues" evidence="1">
    <location>
        <begin position="59"/>
        <end position="68"/>
    </location>
</feature>
<evidence type="ECO:0000256" key="1">
    <source>
        <dbReference type="SAM" id="MobiDB-lite"/>
    </source>
</evidence>